<evidence type="ECO:0000256" key="2">
    <source>
        <dbReference type="ARBA" id="ARBA00022679"/>
    </source>
</evidence>
<evidence type="ECO:0008006" key="9">
    <source>
        <dbReference type="Google" id="ProtNLM"/>
    </source>
</evidence>
<feature type="transmembrane region" description="Helical" evidence="7">
    <location>
        <begin position="239"/>
        <end position="260"/>
    </location>
</feature>
<dbReference type="EMBL" id="LAZR01039997">
    <property type="protein sequence ID" value="KKL15615.1"/>
    <property type="molecule type" value="Genomic_DNA"/>
</dbReference>
<evidence type="ECO:0000256" key="1">
    <source>
        <dbReference type="ARBA" id="ARBA00022475"/>
    </source>
</evidence>
<keyword evidence="4 7" id="KW-1133">Transmembrane helix</keyword>
<evidence type="ECO:0000256" key="5">
    <source>
        <dbReference type="ARBA" id="ARBA00023136"/>
    </source>
</evidence>
<feature type="region of interest" description="Disordered" evidence="6">
    <location>
        <begin position="270"/>
        <end position="293"/>
    </location>
</feature>
<dbReference type="GO" id="GO:0008961">
    <property type="term" value="F:phosphatidylglycerol-prolipoprotein diacylglyceryl transferase activity"/>
    <property type="evidence" value="ECO:0007669"/>
    <property type="project" value="InterPro"/>
</dbReference>
<feature type="transmembrane region" description="Helical" evidence="7">
    <location>
        <begin position="35"/>
        <end position="54"/>
    </location>
</feature>
<dbReference type="PANTHER" id="PTHR30589">
    <property type="entry name" value="PROLIPOPROTEIN DIACYLGLYCERYL TRANSFERASE"/>
    <property type="match status" value="1"/>
</dbReference>
<keyword evidence="3 7" id="KW-0812">Transmembrane</keyword>
<dbReference type="PANTHER" id="PTHR30589:SF0">
    <property type="entry name" value="PHOSPHATIDYLGLYCEROL--PROLIPOPROTEIN DIACYLGLYCERYL TRANSFERASE"/>
    <property type="match status" value="1"/>
</dbReference>
<organism evidence="8">
    <name type="scientific">marine sediment metagenome</name>
    <dbReference type="NCBI Taxonomy" id="412755"/>
    <lineage>
        <taxon>unclassified sequences</taxon>
        <taxon>metagenomes</taxon>
        <taxon>ecological metagenomes</taxon>
    </lineage>
</organism>
<comment type="caution">
    <text evidence="8">The sequence shown here is derived from an EMBL/GenBank/DDBJ whole genome shotgun (WGS) entry which is preliminary data.</text>
</comment>
<keyword evidence="2" id="KW-0808">Transferase</keyword>
<sequence>MLGSRLAYVIEKWDTQFAGRANLLGEIFNVTSGGLIYYGGVVLAVAAILGYLLWRRLPVRRYLDIITPSLMLGLAFGRAGCLLNGCCYGGPTRADFPLAMTFPYASEPLLKFGDSTNRFGAASVTPVFAAQAYLRHEDSARGRALPGWLWRGPAGEGGLKLPVELSPDQAAQAAVVRSWPVQPAQIFGIINALLICGALLWLSRLRKAEGVVFAAMLVMYAPTRFVLESIRGDNPNVQWTHNQITSVATVILGLILWAVLRRMPASAGAFARQRSAPQQAQKRKSSKKRKGKP</sequence>
<evidence type="ECO:0000256" key="3">
    <source>
        <dbReference type="ARBA" id="ARBA00022692"/>
    </source>
</evidence>
<dbReference type="GO" id="GO:0005886">
    <property type="term" value="C:plasma membrane"/>
    <property type="evidence" value="ECO:0007669"/>
    <property type="project" value="InterPro"/>
</dbReference>
<accession>A0A0F9B1T2</accession>
<proteinExistence type="predicted"/>
<dbReference type="Pfam" id="PF01790">
    <property type="entry name" value="LGT"/>
    <property type="match status" value="1"/>
</dbReference>
<evidence type="ECO:0000256" key="6">
    <source>
        <dbReference type="SAM" id="MobiDB-lite"/>
    </source>
</evidence>
<feature type="transmembrane region" description="Helical" evidence="7">
    <location>
        <begin position="66"/>
        <end position="91"/>
    </location>
</feature>
<feature type="transmembrane region" description="Helical" evidence="7">
    <location>
        <begin position="210"/>
        <end position="227"/>
    </location>
</feature>
<keyword evidence="5 7" id="KW-0472">Membrane</keyword>
<name>A0A0F9B1T2_9ZZZZ</name>
<evidence type="ECO:0000313" key="8">
    <source>
        <dbReference type="EMBL" id="KKL15615.1"/>
    </source>
</evidence>
<evidence type="ECO:0000256" key="7">
    <source>
        <dbReference type="SAM" id="Phobius"/>
    </source>
</evidence>
<dbReference type="GO" id="GO:0042158">
    <property type="term" value="P:lipoprotein biosynthetic process"/>
    <property type="evidence" value="ECO:0007669"/>
    <property type="project" value="InterPro"/>
</dbReference>
<evidence type="ECO:0000256" key="4">
    <source>
        <dbReference type="ARBA" id="ARBA00022989"/>
    </source>
</evidence>
<reference evidence="8" key="1">
    <citation type="journal article" date="2015" name="Nature">
        <title>Complex archaea that bridge the gap between prokaryotes and eukaryotes.</title>
        <authorList>
            <person name="Spang A."/>
            <person name="Saw J.H."/>
            <person name="Jorgensen S.L."/>
            <person name="Zaremba-Niedzwiedzka K."/>
            <person name="Martijn J."/>
            <person name="Lind A.E."/>
            <person name="van Eijk R."/>
            <person name="Schleper C."/>
            <person name="Guy L."/>
            <person name="Ettema T.J."/>
        </authorList>
    </citation>
    <scope>NUCLEOTIDE SEQUENCE</scope>
</reference>
<feature type="compositionally biased region" description="Basic residues" evidence="6">
    <location>
        <begin position="281"/>
        <end position="293"/>
    </location>
</feature>
<keyword evidence="1" id="KW-1003">Cell membrane</keyword>
<feature type="transmembrane region" description="Helical" evidence="7">
    <location>
        <begin position="184"/>
        <end position="203"/>
    </location>
</feature>
<dbReference type="InterPro" id="IPR001640">
    <property type="entry name" value="Lgt"/>
</dbReference>
<protein>
    <recommendedName>
        <fullName evidence="9">Prolipoprotein diacylglyceryl transferase</fullName>
    </recommendedName>
</protein>
<gene>
    <name evidence="8" type="ORF">LCGC14_2503820</name>
</gene>
<dbReference type="AlphaFoldDB" id="A0A0F9B1T2"/>